<reference evidence="1 2" key="1">
    <citation type="journal article" date="2023" name="Sci. Data">
        <title>Genome assembly of the Korean intertidal mud-creeper Batillaria attramentaria.</title>
        <authorList>
            <person name="Patra A.K."/>
            <person name="Ho P.T."/>
            <person name="Jun S."/>
            <person name="Lee S.J."/>
            <person name="Kim Y."/>
            <person name="Won Y.J."/>
        </authorList>
    </citation>
    <scope>NUCLEOTIDE SEQUENCE [LARGE SCALE GENOMIC DNA]</scope>
    <source>
        <strain evidence="1">Wonlab-2016</strain>
    </source>
</reference>
<name>A0ABD0K3R8_9CAEN</name>
<accession>A0ABD0K3R8</accession>
<evidence type="ECO:0000313" key="2">
    <source>
        <dbReference type="Proteomes" id="UP001519460"/>
    </source>
</evidence>
<dbReference type="Proteomes" id="UP001519460">
    <property type="component" value="Unassembled WGS sequence"/>
</dbReference>
<evidence type="ECO:0000313" key="1">
    <source>
        <dbReference type="EMBL" id="KAK7482077.1"/>
    </source>
</evidence>
<dbReference type="EMBL" id="JACVVK020000251">
    <property type="protein sequence ID" value="KAK7482077.1"/>
    <property type="molecule type" value="Genomic_DNA"/>
</dbReference>
<feature type="non-terminal residue" evidence="1">
    <location>
        <position position="64"/>
    </location>
</feature>
<sequence>ISPEKQLEEERLQMVIERLHGPHTRYRAAQKFLKNRTLRKMNGQKGMTLYDRIMAYRKIKDGEE</sequence>
<comment type="caution">
    <text evidence="1">The sequence shown here is derived from an EMBL/GenBank/DDBJ whole genome shotgun (WGS) entry which is preliminary data.</text>
</comment>
<dbReference type="AlphaFoldDB" id="A0ABD0K3R8"/>
<proteinExistence type="predicted"/>
<protein>
    <submittedName>
        <fullName evidence="1">Uncharacterized protein</fullName>
    </submittedName>
</protein>
<gene>
    <name evidence="1" type="ORF">BaRGS_00026661</name>
</gene>
<keyword evidence="2" id="KW-1185">Reference proteome</keyword>
<feature type="non-terminal residue" evidence="1">
    <location>
        <position position="1"/>
    </location>
</feature>
<organism evidence="1 2">
    <name type="scientific">Batillaria attramentaria</name>
    <dbReference type="NCBI Taxonomy" id="370345"/>
    <lineage>
        <taxon>Eukaryota</taxon>
        <taxon>Metazoa</taxon>
        <taxon>Spiralia</taxon>
        <taxon>Lophotrochozoa</taxon>
        <taxon>Mollusca</taxon>
        <taxon>Gastropoda</taxon>
        <taxon>Caenogastropoda</taxon>
        <taxon>Sorbeoconcha</taxon>
        <taxon>Cerithioidea</taxon>
        <taxon>Batillariidae</taxon>
        <taxon>Batillaria</taxon>
    </lineage>
</organism>